<name>A0A9N8Z9Y8_9GLOM</name>
<evidence type="ECO:0000313" key="8">
    <source>
        <dbReference type="Proteomes" id="UP000789572"/>
    </source>
</evidence>
<dbReference type="AlphaFoldDB" id="A0A9N8Z9Y8"/>
<feature type="transmembrane region" description="Helical" evidence="5">
    <location>
        <begin position="62"/>
        <end position="83"/>
    </location>
</feature>
<dbReference type="OrthoDB" id="2387995at2759"/>
<feature type="transmembrane region" description="Helical" evidence="5">
    <location>
        <begin position="30"/>
        <end position="50"/>
    </location>
</feature>
<keyword evidence="8" id="KW-1185">Reference proteome</keyword>
<dbReference type="InterPro" id="IPR008253">
    <property type="entry name" value="Marvel"/>
</dbReference>
<feature type="transmembrane region" description="Helical" evidence="5">
    <location>
        <begin position="140"/>
        <end position="160"/>
    </location>
</feature>
<protein>
    <submittedName>
        <fullName evidence="7">4966_t:CDS:1</fullName>
    </submittedName>
</protein>
<dbReference type="Proteomes" id="UP000789572">
    <property type="component" value="Unassembled WGS sequence"/>
</dbReference>
<dbReference type="GO" id="GO:0016020">
    <property type="term" value="C:membrane"/>
    <property type="evidence" value="ECO:0007669"/>
    <property type="project" value="UniProtKB-SubCell"/>
</dbReference>
<sequence length="186" mass="20386">MAEEKLTVPAAPARVELAPYKPTPKFVLSVRLFEIVCGLVVLITLGVTAAESKKLGEGIPNWVIYGLVLSSVSTVVSALVLFFDRSTKFALIQGLLSNIFLVAYITYTALGAVHTPAFEKCTDYAKDEENRCSAPKAAEFFSFCVVFAFGFSTFGGYFAWWDARRKKKERDAISKAETATTTVNES</sequence>
<evidence type="ECO:0000256" key="5">
    <source>
        <dbReference type="SAM" id="Phobius"/>
    </source>
</evidence>
<keyword evidence="4 5" id="KW-0472">Membrane</keyword>
<evidence type="ECO:0000313" key="7">
    <source>
        <dbReference type="EMBL" id="CAG8475670.1"/>
    </source>
</evidence>
<gene>
    <name evidence="7" type="ORF">POCULU_LOCUS1273</name>
</gene>
<reference evidence="7" key="1">
    <citation type="submission" date="2021-06" db="EMBL/GenBank/DDBJ databases">
        <authorList>
            <person name="Kallberg Y."/>
            <person name="Tangrot J."/>
            <person name="Rosling A."/>
        </authorList>
    </citation>
    <scope>NUCLEOTIDE SEQUENCE</scope>
    <source>
        <strain evidence="7">IA702</strain>
    </source>
</reference>
<evidence type="ECO:0000256" key="4">
    <source>
        <dbReference type="ARBA" id="ARBA00023136"/>
    </source>
</evidence>
<evidence type="ECO:0000256" key="1">
    <source>
        <dbReference type="ARBA" id="ARBA00004141"/>
    </source>
</evidence>
<keyword evidence="3 5" id="KW-1133">Transmembrane helix</keyword>
<accession>A0A9N8Z9Y8</accession>
<evidence type="ECO:0000256" key="3">
    <source>
        <dbReference type="ARBA" id="ARBA00022989"/>
    </source>
</evidence>
<comment type="subcellular location">
    <subcellularLocation>
        <location evidence="1">Membrane</location>
        <topology evidence="1">Multi-pass membrane protein</topology>
    </subcellularLocation>
</comment>
<proteinExistence type="predicted"/>
<feature type="transmembrane region" description="Helical" evidence="5">
    <location>
        <begin position="90"/>
        <end position="110"/>
    </location>
</feature>
<evidence type="ECO:0000259" key="6">
    <source>
        <dbReference type="Pfam" id="PF01284"/>
    </source>
</evidence>
<comment type="caution">
    <text evidence="7">The sequence shown here is derived from an EMBL/GenBank/DDBJ whole genome shotgun (WGS) entry which is preliminary data.</text>
</comment>
<evidence type="ECO:0000256" key="2">
    <source>
        <dbReference type="ARBA" id="ARBA00022692"/>
    </source>
</evidence>
<keyword evidence="2 5" id="KW-0812">Transmembrane</keyword>
<dbReference type="EMBL" id="CAJVPJ010000091">
    <property type="protein sequence ID" value="CAG8475670.1"/>
    <property type="molecule type" value="Genomic_DNA"/>
</dbReference>
<dbReference type="Pfam" id="PF01284">
    <property type="entry name" value="MARVEL"/>
    <property type="match status" value="1"/>
</dbReference>
<feature type="domain" description="MARVEL" evidence="6">
    <location>
        <begin position="29"/>
        <end position="154"/>
    </location>
</feature>
<organism evidence="7 8">
    <name type="scientific">Paraglomus occultum</name>
    <dbReference type="NCBI Taxonomy" id="144539"/>
    <lineage>
        <taxon>Eukaryota</taxon>
        <taxon>Fungi</taxon>
        <taxon>Fungi incertae sedis</taxon>
        <taxon>Mucoromycota</taxon>
        <taxon>Glomeromycotina</taxon>
        <taxon>Glomeromycetes</taxon>
        <taxon>Paraglomerales</taxon>
        <taxon>Paraglomeraceae</taxon>
        <taxon>Paraglomus</taxon>
    </lineage>
</organism>